<keyword evidence="4" id="KW-1185">Reference proteome</keyword>
<feature type="compositionally biased region" description="Basic and acidic residues" evidence="1">
    <location>
        <begin position="65"/>
        <end position="85"/>
    </location>
</feature>
<evidence type="ECO:0000313" key="4">
    <source>
        <dbReference type="Proteomes" id="UP000318741"/>
    </source>
</evidence>
<protein>
    <recommendedName>
        <fullName evidence="5">(Na+)-NQR maturation NqrM</fullName>
    </recommendedName>
</protein>
<feature type="transmembrane region" description="Helical" evidence="2">
    <location>
        <begin position="6"/>
        <end position="26"/>
    </location>
</feature>
<accession>A0A517P9N9</accession>
<dbReference type="KEGG" id="acaf:CA12_21890"/>
<evidence type="ECO:0000256" key="2">
    <source>
        <dbReference type="SAM" id="Phobius"/>
    </source>
</evidence>
<evidence type="ECO:0000313" key="3">
    <source>
        <dbReference type="EMBL" id="QDT16091.1"/>
    </source>
</evidence>
<reference evidence="3 4" key="1">
    <citation type="submission" date="2019-02" db="EMBL/GenBank/DDBJ databases">
        <title>Deep-cultivation of Planctomycetes and their phenomic and genomic characterization uncovers novel biology.</title>
        <authorList>
            <person name="Wiegand S."/>
            <person name="Jogler M."/>
            <person name="Boedeker C."/>
            <person name="Pinto D."/>
            <person name="Vollmers J."/>
            <person name="Rivas-Marin E."/>
            <person name="Kohn T."/>
            <person name="Peeters S.H."/>
            <person name="Heuer A."/>
            <person name="Rast P."/>
            <person name="Oberbeckmann S."/>
            <person name="Bunk B."/>
            <person name="Jeske O."/>
            <person name="Meyerdierks A."/>
            <person name="Storesund J.E."/>
            <person name="Kallscheuer N."/>
            <person name="Luecker S."/>
            <person name="Lage O.M."/>
            <person name="Pohl T."/>
            <person name="Merkel B.J."/>
            <person name="Hornburger P."/>
            <person name="Mueller R.-W."/>
            <person name="Bruemmer F."/>
            <person name="Labrenz M."/>
            <person name="Spormann A.M."/>
            <person name="Op den Camp H."/>
            <person name="Overmann J."/>
            <person name="Amann R."/>
            <person name="Jetten M.S.M."/>
            <person name="Mascher T."/>
            <person name="Medema M.H."/>
            <person name="Devos D.P."/>
            <person name="Kaster A.-K."/>
            <person name="Ovreas L."/>
            <person name="Rohde M."/>
            <person name="Galperin M.Y."/>
            <person name="Jogler C."/>
        </authorList>
    </citation>
    <scope>NUCLEOTIDE SEQUENCE [LARGE SCALE GENOMIC DNA]</scope>
    <source>
        <strain evidence="3 4">CA12</strain>
    </source>
</reference>
<proteinExistence type="predicted"/>
<keyword evidence="2" id="KW-0812">Transmembrane</keyword>
<organism evidence="3 4">
    <name type="scientific">Alienimonas californiensis</name>
    <dbReference type="NCBI Taxonomy" id="2527989"/>
    <lineage>
        <taxon>Bacteria</taxon>
        <taxon>Pseudomonadati</taxon>
        <taxon>Planctomycetota</taxon>
        <taxon>Planctomycetia</taxon>
        <taxon>Planctomycetales</taxon>
        <taxon>Planctomycetaceae</taxon>
        <taxon>Alienimonas</taxon>
    </lineage>
</organism>
<dbReference type="RefSeq" id="WP_145358966.1">
    <property type="nucleotide sequence ID" value="NZ_CP036265.1"/>
</dbReference>
<keyword evidence="2" id="KW-1133">Transmembrane helix</keyword>
<sequence>MDFANLLPVILIAAVVIGAAVGLLALGTMLSGRRIQGSCGGLANSNIPGHDAKSPCMSCGASPESCDRPGAEDVREALQKEDAAR</sequence>
<gene>
    <name evidence="3" type="ORF">CA12_21890</name>
</gene>
<feature type="region of interest" description="Disordered" evidence="1">
    <location>
        <begin position="52"/>
        <end position="85"/>
    </location>
</feature>
<evidence type="ECO:0008006" key="5">
    <source>
        <dbReference type="Google" id="ProtNLM"/>
    </source>
</evidence>
<dbReference type="AlphaFoldDB" id="A0A517P9N9"/>
<dbReference type="OrthoDB" id="5296227at2"/>
<dbReference type="EMBL" id="CP036265">
    <property type="protein sequence ID" value="QDT16091.1"/>
    <property type="molecule type" value="Genomic_DNA"/>
</dbReference>
<dbReference type="Proteomes" id="UP000318741">
    <property type="component" value="Chromosome"/>
</dbReference>
<name>A0A517P9N9_9PLAN</name>
<keyword evidence="2" id="KW-0472">Membrane</keyword>
<evidence type="ECO:0000256" key="1">
    <source>
        <dbReference type="SAM" id="MobiDB-lite"/>
    </source>
</evidence>